<dbReference type="KEGG" id="ssan:NX02_06785"/>
<evidence type="ECO:0000256" key="2">
    <source>
        <dbReference type="SAM" id="MobiDB-lite"/>
    </source>
</evidence>
<dbReference type="STRING" id="1123269.NX02_06785"/>
<evidence type="ECO:0000313" key="4">
    <source>
        <dbReference type="Proteomes" id="UP000018851"/>
    </source>
</evidence>
<dbReference type="GO" id="GO:0009279">
    <property type="term" value="C:cell outer membrane"/>
    <property type="evidence" value="ECO:0007669"/>
    <property type="project" value="InterPro"/>
</dbReference>
<dbReference type="PATRIC" id="fig|1123269.5.peg.1315"/>
<name>W0A9D5_9SPHN</name>
<dbReference type="Proteomes" id="UP000018851">
    <property type="component" value="Chromosome"/>
</dbReference>
<dbReference type="SFLD" id="SFLDS00003">
    <property type="entry name" value="Haloacid_Dehalogenase"/>
    <property type="match status" value="1"/>
</dbReference>
<feature type="compositionally biased region" description="Low complexity" evidence="2">
    <location>
        <begin position="66"/>
        <end position="83"/>
    </location>
</feature>
<dbReference type="Gene3D" id="3.40.50.1000">
    <property type="entry name" value="HAD superfamily/HAD-like"/>
    <property type="match status" value="1"/>
</dbReference>
<sequence>MSAAHPMARRAHGLARAGTALIAASLLQGCVAMAIPAGAAALAGGKVVLDDRKDERAIRGGAGVQPSAAAVPPGGLPPVAVSQPPAPPPPPAPDAGMQFLFGSGEAAALGNQAYNALIARIKASADYRELNFPVASLVLAPGSTLDAPRFVPCENKPLAMVLDIDETALLNIGYEDNDARHGLSYDEERWKRWEATGSGAVAAVPGAVAAIKAARRANVTPVFISNRSTLNAEATARLLDEVGLGLPRNGDTLLLRPDGAGSGKDERRATIAARYCVIAMVGDQLGDFSDLFNVVGMTPAARRAAADNDQLRSLWGAGWYMLPNPVYGTALKGGFDDIFPTDKRWADPAGQGAK</sequence>
<gene>
    <name evidence="3" type="ORF">NX02_06785</name>
</gene>
<dbReference type="InterPro" id="IPR005519">
    <property type="entry name" value="Acid_phosphat_B-like"/>
</dbReference>
<keyword evidence="4" id="KW-1185">Reference proteome</keyword>
<dbReference type="RefSeq" id="WP_025291361.1">
    <property type="nucleotide sequence ID" value="NZ_CP006644.1"/>
</dbReference>
<dbReference type="SFLD" id="SFLDG01125">
    <property type="entry name" value="C1.1:_Acid_Phosphatase_Like"/>
    <property type="match status" value="1"/>
</dbReference>
<accession>W0A9D5</accession>
<proteinExistence type="predicted"/>
<keyword evidence="1" id="KW-0732">Signal</keyword>
<dbReference type="PANTHER" id="PTHR31284">
    <property type="entry name" value="ACID PHOSPHATASE-LIKE PROTEIN"/>
    <property type="match status" value="1"/>
</dbReference>
<reference evidence="3 4" key="1">
    <citation type="submission" date="2013-07" db="EMBL/GenBank/DDBJ databases">
        <title>Completed genome of Sphingomonas sanxanigenens NX02.</title>
        <authorList>
            <person name="Ma T."/>
            <person name="Huang H."/>
            <person name="Wu M."/>
            <person name="Li X."/>
            <person name="Li G."/>
        </authorList>
    </citation>
    <scope>NUCLEOTIDE SEQUENCE [LARGE SCALE GENOMIC DNA]</scope>
    <source>
        <strain evidence="3 4">NX02</strain>
    </source>
</reference>
<dbReference type="InterPro" id="IPR006423">
    <property type="entry name" value="Lipo_e_P4"/>
</dbReference>
<dbReference type="eggNOG" id="COG2503">
    <property type="taxonomic scope" value="Bacteria"/>
</dbReference>
<organism evidence="3 4">
    <name type="scientific">Sphingomonas sanxanigenens DSM 19645 = NX02</name>
    <dbReference type="NCBI Taxonomy" id="1123269"/>
    <lineage>
        <taxon>Bacteria</taxon>
        <taxon>Pseudomonadati</taxon>
        <taxon>Pseudomonadota</taxon>
        <taxon>Alphaproteobacteria</taxon>
        <taxon>Sphingomonadales</taxon>
        <taxon>Sphingomonadaceae</taxon>
        <taxon>Sphingomonas</taxon>
    </lineage>
</organism>
<evidence type="ECO:0000313" key="3">
    <source>
        <dbReference type="EMBL" id="AHE53087.1"/>
    </source>
</evidence>
<dbReference type="Pfam" id="PF03767">
    <property type="entry name" value="Acid_phosphat_B"/>
    <property type="match status" value="1"/>
</dbReference>
<dbReference type="SUPFAM" id="SSF56784">
    <property type="entry name" value="HAD-like"/>
    <property type="match status" value="1"/>
</dbReference>
<dbReference type="PANTHER" id="PTHR31284:SF10">
    <property type="entry name" value="ACID PHOSPHATASE-LIKE PROTEIN"/>
    <property type="match status" value="1"/>
</dbReference>
<evidence type="ECO:0000256" key="1">
    <source>
        <dbReference type="ARBA" id="ARBA00022729"/>
    </source>
</evidence>
<protein>
    <recommendedName>
        <fullName evidence="5">Acid phosphatase</fullName>
    </recommendedName>
</protein>
<feature type="region of interest" description="Disordered" evidence="2">
    <location>
        <begin position="62"/>
        <end position="91"/>
    </location>
</feature>
<dbReference type="InterPro" id="IPR023214">
    <property type="entry name" value="HAD_sf"/>
</dbReference>
<dbReference type="EMBL" id="CP006644">
    <property type="protein sequence ID" value="AHE53087.1"/>
    <property type="molecule type" value="Genomic_DNA"/>
</dbReference>
<dbReference type="AlphaFoldDB" id="W0A9D5"/>
<dbReference type="InterPro" id="IPR036412">
    <property type="entry name" value="HAD-like_sf"/>
</dbReference>
<evidence type="ECO:0008006" key="5">
    <source>
        <dbReference type="Google" id="ProtNLM"/>
    </source>
</evidence>
<dbReference type="HOGENOM" id="CLU_052352_0_1_5"/>